<proteinExistence type="predicted"/>
<dbReference type="InterPro" id="IPR015424">
    <property type="entry name" value="PyrdxlP-dep_Trfase"/>
</dbReference>
<dbReference type="GO" id="GO:0008483">
    <property type="term" value="F:transaminase activity"/>
    <property type="evidence" value="ECO:0007669"/>
    <property type="project" value="TreeGrafter"/>
</dbReference>
<dbReference type="Pfam" id="PF01041">
    <property type="entry name" value="DegT_DnrJ_EryC1"/>
    <property type="match status" value="1"/>
</dbReference>
<name>A0A7T8ERI8_9CAUD</name>
<dbReference type="InterPro" id="IPR015421">
    <property type="entry name" value="PyrdxlP-dep_Trfase_major"/>
</dbReference>
<protein>
    <submittedName>
        <fullName evidence="1">dTDP-4-amino-4,6-dideoxygalactose transaminase</fullName>
    </submittedName>
</protein>
<dbReference type="Gene3D" id="3.40.640.10">
    <property type="entry name" value="Type I PLP-dependent aspartate aminotransferase-like (Major domain)"/>
    <property type="match status" value="2"/>
</dbReference>
<dbReference type="PANTHER" id="PTHR30244:SF34">
    <property type="entry name" value="DTDP-4-AMINO-4,6-DIDEOXYGALACTOSE TRANSAMINASE"/>
    <property type="match status" value="1"/>
</dbReference>
<dbReference type="GO" id="GO:0000271">
    <property type="term" value="P:polysaccharide biosynthetic process"/>
    <property type="evidence" value="ECO:0007669"/>
    <property type="project" value="TreeGrafter"/>
</dbReference>
<reference evidence="1 2" key="1">
    <citation type="submission" date="2020-12" db="EMBL/GenBank/DDBJ databases">
        <title>Dynamics of Baltic Sea phages driven by environmental changes.</title>
        <authorList>
            <person name="Hoetzinger M."/>
            <person name="Nilsson E."/>
            <person name="Holmfeldt K."/>
        </authorList>
    </citation>
    <scope>NUCLEOTIDE SEQUENCE [LARGE SCALE GENOMIC DNA]</scope>
</reference>
<evidence type="ECO:0000313" key="1">
    <source>
        <dbReference type="EMBL" id="QQO91778.1"/>
    </source>
</evidence>
<dbReference type="PANTHER" id="PTHR30244">
    <property type="entry name" value="TRANSAMINASE"/>
    <property type="match status" value="1"/>
</dbReference>
<dbReference type="InterPro" id="IPR000653">
    <property type="entry name" value="DegT/StrS_aminotransferase"/>
</dbReference>
<dbReference type="EMBL" id="MW353175">
    <property type="protein sequence ID" value="QQO91778.1"/>
    <property type="molecule type" value="Genomic_DNA"/>
</dbReference>
<accession>A0A7T8ERI8</accession>
<gene>
    <name evidence="1" type="ORF">immuto26A_99</name>
</gene>
<organism evidence="1 2">
    <name type="scientific">Flavobacterium phage vB_FspM_immuto_2-6A</name>
    <dbReference type="NCBI Taxonomy" id="2801477"/>
    <lineage>
        <taxon>Viruses</taxon>
        <taxon>Duplodnaviria</taxon>
        <taxon>Heunggongvirae</taxon>
        <taxon>Uroviricota</taxon>
        <taxon>Caudoviricetes</taxon>
        <taxon>Immutovirus</taxon>
        <taxon>Immutovirus immuto</taxon>
    </lineage>
</organism>
<dbReference type="GO" id="GO:0030170">
    <property type="term" value="F:pyridoxal phosphate binding"/>
    <property type="evidence" value="ECO:0007669"/>
    <property type="project" value="TreeGrafter"/>
</dbReference>
<evidence type="ECO:0000313" key="2">
    <source>
        <dbReference type="Proteomes" id="UP000595566"/>
    </source>
</evidence>
<keyword evidence="2" id="KW-1185">Reference proteome</keyword>
<sequence>MSNGIYKITEDFEKALADYTGAKYVVTLDNMSNGLFLALYYENYVKKSITSPTIKIPARTYPSVPCEIIHAGLKVEFEPVEGRTIKGAYNLKGSNVWDSALSFTADMYKEGTFMCISFTGPYKHFKLSKGGAILTDSEEAYLWFKRARYSGRRECSYHEDNLDMLGWNFYMMPELAARGMLLMNQFYALDGSKKHNTDLELPYPDLSKFEIYTR</sequence>
<dbReference type="SUPFAM" id="SSF53383">
    <property type="entry name" value="PLP-dependent transferases"/>
    <property type="match status" value="1"/>
</dbReference>
<dbReference type="Proteomes" id="UP000595566">
    <property type="component" value="Segment"/>
</dbReference>